<evidence type="ECO:0000313" key="2">
    <source>
        <dbReference type="Proteomes" id="UP001061298"/>
    </source>
</evidence>
<protein>
    <submittedName>
        <fullName evidence="1">Uncharacterized protein</fullName>
    </submittedName>
</protein>
<dbReference type="EMBL" id="CP106793">
    <property type="protein sequence ID" value="UXY17711.1"/>
    <property type="molecule type" value="Genomic_DNA"/>
</dbReference>
<accession>A0ABY6DW13</accession>
<dbReference type="Proteomes" id="UP001061298">
    <property type="component" value="Chromosome"/>
</dbReference>
<reference evidence="1" key="1">
    <citation type="submission" date="2022-10" db="EMBL/GenBank/DDBJ databases">
        <authorList>
            <person name="Mo P."/>
        </authorList>
    </citation>
    <scope>NUCLEOTIDE SEQUENCE</scope>
    <source>
        <strain evidence="1">HUAS 13-4</strain>
    </source>
</reference>
<gene>
    <name evidence="1" type="ORF">N8I84_02350</name>
</gene>
<name>A0ABY6DW13_9ACTN</name>
<keyword evidence="2" id="KW-1185">Reference proteome</keyword>
<sequence>MDVRILVDVTVVASVVPALAITPRVLARPSGLLARAAGPAGNPTSRGDCDGHRICAEQGVCGSDAYLTQ</sequence>
<proteinExistence type="predicted"/>
<dbReference type="RefSeq" id="WP_263227750.1">
    <property type="nucleotide sequence ID" value="NZ_CP106793.1"/>
</dbReference>
<evidence type="ECO:0000313" key="1">
    <source>
        <dbReference type="EMBL" id="UXY17711.1"/>
    </source>
</evidence>
<organism evidence="1 2">
    <name type="scientific">Streptomyces cynarae</name>
    <dbReference type="NCBI Taxonomy" id="2981134"/>
    <lineage>
        <taxon>Bacteria</taxon>
        <taxon>Bacillati</taxon>
        <taxon>Actinomycetota</taxon>
        <taxon>Actinomycetes</taxon>
        <taxon>Kitasatosporales</taxon>
        <taxon>Streptomycetaceae</taxon>
        <taxon>Streptomyces</taxon>
    </lineage>
</organism>